<accession>B1WTL9</accession>
<dbReference type="OrthoDB" id="7069035at2"/>
<sequence>MQNYNISEQLNQIKYEIIETAKKMIENKIDLIEGCRTINRLQYKLDISDKPLNIRDDLNDAFLTFKGVASETDDIPIGEAMRNTWHPDSLARLDIEKEEYLAKVKDRILDDCRQIIDILL</sequence>
<dbReference type="eggNOG" id="ENOG502ZIKR">
    <property type="taxonomic scope" value="Bacteria"/>
</dbReference>
<evidence type="ECO:0000313" key="1">
    <source>
        <dbReference type="EMBL" id="ACB53734.1"/>
    </source>
</evidence>
<reference evidence="1 2" key="1">
    <citation type="journal article" date="2008" name="Proc. Natl. Acad. Sci. U.S.A.">
        <title>The genome of Cyanothece 51142, a unicellular diazotrophic cyanobacterium important in the marine nitrogen cycle.</title>
        <authorList>
            <person name="Welsh E.A."/>
            <person name="Liberton M."/>
            <person name="Stoeckel J."/>
            <person name="Loh T."/>
            <person name="Elvitigala T."/>
            <person name="Wang C."/>
            <person name="Wollam A."/>
            <person name="Fulton R.S."/>
            <person name="Clifton S.W."/>
            <person name="Jacobs J.M."/>
            <person name="Aurora R."/>
            <person name="Ghosh B.K."/>
            <person name="Sherman L.A."/>
            <person name="Smith R.D."/>
            <person name="Wilson R.K."/>
            <person name="Pakrasi H.B."/>
        </authorList>
    </citation>
    <scope>NUCLEOTIDE SEQUENCE [LARGE SCALE GENOMIC DNA]</scope>
    <source>
        <strain evidence="2">ATCC 51142 / BH68</strain>
    </source>
</reference>
<dbReference type="Proteomes" id="UP000001203">
    <property type="component" value="Chromosome circular"/>
</dbReference>
<dbReference type="AlphaFoldDB" id="B1WTL9"/>
<keyword evidence="2" id="KW-1185">Reference proteome</keyword>
<evidence type="ECO:0000313" key="2">
    <source>
        <dbReference type="Proteomes" id="UP000001203"/>
    </source>
</evidence>
<dbReference type="HOGENOM" id="CLU_2045787_0_0_3"/>
<proteinExistence type="predicted"/>
<organism evidence="1 2">
    <name type="scientific">Crocosphaera subtropica (strain ATCC 51142 / BH68)</name>
    <name type="common">Cyanothece sp. (strain ATCC 51142)</name>
    <dbReference type="NCBI Taxonomy" id="43989"/>
    <lineage>
        <taxon>Bacteria</taxon>
        <taxon>Bacillati</taxon>
        <taxon>Cyanobacteriota</taxon>
        <taxon>Cyanophyceae</taxon>
        <taxon>Oscillatoriophycideae</taxon>
        <taxon>Chroococcales</taxon>
        <taxon>Aphanothecaceae</taxon>
        <taxon>Crocosphaera</taxon>
        <taxon>Crocosphaera subtropica</taxon>
    </lineage>
</organism>
<dbReference type="STRING" id="43989.cce_4386"/>
<dbReference type="RefSeq" id="WP_009543557.1">
    <property type="nucleotide sequence ID" value="NC_010546.1"/>
</dbReference>
<dbReference type="EMBL" id="CP000806">
    <property type="protein sequence ID" value="ACB53734.1"/>
    <property type="molecule type" value="Genomic_DNA"/>
</dbReference>
<name>B1WTL9_CROS5</name>
<dbReference type="KEGG" id="cyt:cce_4386"/>
<gene>
    <name evidence="1" type="ordered locus">cce_4386</name>
</gene>
<protein>
    <submittedName>
        <fullName evidence="1">Uncharacterized protein</fullName>
    </submittedName>
</protein>